<dbReference type="InterPro" id="IPR051924">
    <property type="entry name" value="GST_Kappa/NadH"/>
</dbReference>
<comment type="caution">
    <text evidence="3">The sequence shown here is derived from an EMBL/GenBank/DDBJ whole genome shotgun (WGS) entry which is preliminary data.</text>
</comment>
<dbReference type="InterPro" id="IPR014440">
    <property type="entry name" value="HCCAis_GSTk"/>
</dbReference>
<accession>A0ABT1WBR9</accession>
<evidence type="ECO:0000313" key="3">
    <source>
        <dbReference type="EMBL" id="MCQ8894960.1"/>
    </source>
</evidence>
<organism evidence="3 4">
    <name type="scientific">Limnobacter humi</name>
    <dbReference type="NCBI Taxonomy" id="1778671"/>
    <lineage>
        <taxon>Bacteria</taxon>
        <taxon>Pseudomonadati</taxon>
        <taxon>Pseudomonadota</taxon>
        <taxon>Betaproteobacteria</taxon>
        <taxon>Burkholderiales</taxon>
        <taxon>Burkholderiaceae</taxon>
        <taxon>Limnobacter</taxon>
    </lineage>
</organism>
<gene>
    <name evidence="3" type="ORF">NQT62_00720</name>
</gene>
<comment type="similarity">
    <text evidence="1">Belongs to the GST superfamily. NadH family.</text>
</comment>
<name>A0ABT1WBR9_9BURK</name>
<dbReference type="InterPro" id="IPR044087">
    <property type="entry name" value="NahD-like"/>
</dbReference>
<keyword evidence="4" id="KW-1185">Reference proteome</keyword>
<evidence type="ECO:0000259" key="2">
    <source>
        <dbReference type="Pfam" id="PF01323"/>
    </source>
</evidence>
<protein>
    <recommendedName>
        <fullName evidence="1">2-hydroxychromene-2-carboxylate isomerase</fullName>
        <ecNumber evidence="1">5.99.1.4</ecNumber>
    </recommendedName>
</protein>
<dbReference type="Pfam" id="PF01323">
    <property type="entry name" value="DSBA"/>
    <property type="match status" value="1"/>
</dbReference>
<dbReference type="GO" id="GO:0016853">
    <property type="term" value="F:isomerase activity"/>
    <property type="evidence" value="ECO:0007669"/>
    <property type="project" value="UniProtKB-KW"/>
</dbReference>
<dbReference type="RefSeq" id="WP_256762611.1">
    <property type="nucleotide sequence ID" value="NZ_JANIGO010000001.1"/>
</dbReference>
<dbReference type="SUPFAM" id="SSF52833">
    <property type="entry name" value="Thioredoxin-like"/>
    <property type="match status" value="1"/>
</dbReference>
<dbReference type="PANTHER" id="PTHR42943:SF2">
    <property type="entry name" value="GLUTATHIONE S-TRANSFERASE KAPPA 1"/>
    <property type="match status" value="1"/>
</dbReference>
<evidence type="ECO:0000313" key="4">
    <source>
        <dbReference type="Proteomes" id="UP001204142"/>
    </source>
</evidence>
<dbReference type="PANTHER" id="PTHR42943">
    <property type="entry name" value="GLUTATHIONE S-TRANSFERASE KAPPA"/>
    <property type="match status" value="1"/>
</dbReference>
<dbReference type="PIRSF" id="PIRSF006386">
    <property type="entry name" value="HCCAis_GSTk"/>
    <property type="match status" value="1"/>
</dbReference>
<dbReference type="InterPro" id="IPR001853">
    <property type="entry name" value="DSBA-like_thioredoxin_dom"/>
</dbReference>
<dbReference type="InterPro" id="IPR036249">
    <property type="entry name" value="Thioredoxin-like_sf"/>
</dbReference>
<dbReference type="Proteomes" id="UP001204142">
    <property type="component" value="Unassembled WGS sequence"/>
</dbReference>
<dbReference type="EC" id="5.99.1.4" evidence="1"/>
<reference evidence="3 4" key="1">
    <citation type="submission" date="2022-07" db="EMBL/GenBank/DDBJ databases">
        <authorList>
            <person name="Xamxidin M."/>
            <person name="Wu M."/>
        </authorList>
    </citation>
    <scope>NUCLEOTIDE SEQUENCE [LARGE SCALE GENOMIC DNA]</scope>
    <source>
        <strain evidence="3 4">NBRC 111650</strain>
    </source>
</reference>
<sequence>MTAHPAADLTVYFDFSSPYSYLSVMRLPDLVRERALTVRYAPIVLGAIFNKLGWESSPFKSQPLKMNYMWRDMERQSRQLGLRYRKPSEFPVSSINAARVVSSAPDADWIPEFCQTVFQAYFECDRDINSPDSLIQILDGLGLDGETQLQAAMTEDNKLRLRHLTDQALMCGVFGAPSVVVGHELFWGNDRLDEALDYAQAFKASHPRNTVIAA</sequence>
<feature type="domain" description="DSBA-like thioredoxin" evidence="2">
    <location>
        <begin position="9"/>
        <end position="197"/>
    </location>
</feature>
<dbReference type="EMBL" id="JANIGO010000001">
    <property type="protein sequence ID" value="MCQ8894960.1"/>
    <property type="molecule type" value="Genomic_DNA"/>
</dbReference>
<proteinExistence type="inferred from homology"/>
<dbReference type="Gene3D" id="3.40.30.10">
    <property type="entry name" value="Glutaredoxin"/>
    <property type="match status" value="1"/>
</dbReference>
<evidence type="ECO:0000256" key="1">
    <source>
        <dbReference type="PIRNR" id="PIRNR006386"/>
    </source>
</evidence>
<keyword evidence="1 3" id="KW-0413">Isomerase</keyword>
<comment type="catalytic activity">
    <reaction evidence="1">
        <text>2-hydroxychromene-2-carboxylate = (3E)-4-(2-hydroxyphenyl)-2-oxobut-3-enoate</text>
        <dbReference type="Rhea" id="RHEA:27401"/>
        <dbReference type="ChEBI" id="CHEBI:59350"/>
        <dbReference type="ChEBI" id="CHEBI:59353"/>
        <dbReference type="EC" id="5.99.1.4"/>
    </reaction>
</comment>
<dbReference type="CDD" id="cd03022">
    <property type="entry name" value="DsbA_HCCA_Iso"/>
    <property type="match status" value="1"/>
</dbReference>